<sequence>MRKLFYAVALLLVSANMNAQYFVEGYNTSFDSWVDIKDSEENVIGVRPAGWVAPDNSNWTMGSNNVKVTFEKAENRNGEADKACKIIAEGIVSTWFSWHVSVGQVTSVYAEDYIADPFFIDRGDDFYYTFWAKSDVDGTKMYIGTTQMYDPNNGGNWDNVPFVELTTEWKQYGIYIELAKMDLTSFSIQLRSNGIRYIDDLDLGYGEIPEGVGIVGVSADDTFNVYSNDNGISFEGGKGTISVFNTLGSIVAQKVTDGGADNISLGSGLYIVKLQTTNGEVTRKVVVE</sequence>
<protein>
    <submittedName>
        <fullName evidence="2">T9SS C-terminal target domain-containing protein</fullName>
    </submittedName>
</protein>
<dbReference type="AlphaFoldDB" id="A0A413VPT7"/>
<dbReference type="NCBIfam" id="TIGR04183">
    <property type="entry name" value="Por_Secre_tail"/>
    <property type="match status" value="1"/>
</dbReference>
<dbReference type="InterPro" id="IPR026444">
    <property type="entry name" value="Secre_tail"/>
</dbReference>
<feature type="signal peptide" evidence="1">
    <location>
        <begin position="1"/>
        <end position="19"/>
    </location>
</feature>
<keyword evidence="1" id="KW-0732">Signal</keyword>
<evidence type="ECO:0000313" key="2">
    <source>
        <dbReference type="EMBL" id="RHB35559.1"/>
    </source>
</evidence>
<dbReference type="Gene3D" id="2.60.120.260">
    <property type="entry name" value="Galactose-binding domain-like"/>
    <property type="match status" value="1"/>
</dbReference>
<evidence type="ECO:0000313" key="3">
    <source>
        <dbReference type="Proteomes" id="UP000284379"/>
    </source>
</evidence>
<evidence type="ECO:0000256" key="1">
    <source>
        <dbReference type="SAM" id="SignalP"/>
    </source>
</evidence>
<gene>
    <name evidence="2" type="ORF">DW888_10615</name>
</gene>
<feature type="chain" id="PRO_5019423284" evidence="1">
    <location>
        <begin position="20"/>
        <end position="288"/>
    </location>
</feature>
<dbReference type="EMBL" id="QSGO01000006">
    <property type="protein sequence ID" value="RHB35559.1"/>
    <property type="molecule type" value="Genomic_DNA"/>
</dbReference>
<organism evidence="2 3">
    <name type="scientific">Bacteroides nordii</name>
    <dbReference type="NCBI Taxonomy" id="291645"/>
    <lineage>
        <taxon>Bacteria</taxon>
        <taxon>Pseudomonadati</taxon>
        <taxon>Bacteroidota</taxon>
        <taxon>Bacteroidia</taxon>
        <taxon>Bacteroidales</taxon>
        <taxon>Bacteroidaceae</taxon>
        <taxon>Bacteroides</taxon>
    </lineage>
</organism>
<name>A0A413VPT7_9BACE</name>
<comment type="caution">
    <text evidence="2">The sequence shown here is derived from an EMBL/GenBank/DDBJ whole genome shotgun (WGS) entry which is preliminary data.</text>
</comment>
<dbReference type="Proteomes" id="UP000284379">
    <property type="component" value="Unassembled WGS sequence"/>
</dbReference>
<proteinExistence type="predicted"/>
<dbReference type="RefSeq" id="WP_122201510.1">
    <property type="nucleotide sequence ID" value="NZ_CABJFV010000006.1"/>
</dbReference>
<reference evidence="2 3" key="1">
    <citation type="submission" date="2018-08" db="EMBL/GenBank/DDBJ databases">
        <title>A genome reference for cultivated species of the human gut microbiota.</title>
        <authorList>
            <person name="Zou Y."/>
            <person name="Xue W."/>
            <person name="Luo G."/>
        </authorList>
    </citation>
    <scope>NUCLEOTIDE SEQUENCE [LARGE SCALE GENOMIC DNA]</scope>
    <source>
        <strain evidence="2 3">AM40-30BH</strain>
    </source>
</reference>
<dbReference type="InterPro" id="IPR008979">
    <property type="entry name" value="Galactose-bd-like_sf"/>
</dbReference>
<accession>A0A413VPT7</accession>
<dbReference type="SUPFAM" id="SSF49785">
    <property type="entry name" value="Galactose-binding domain-like"/>
    <property type="match status" value="1"/>
</dbReference>